<dbReference type="SMART" id="SM00387">
    <property type="entry name" value="HATPase_c"/>
    <property type="match status" value="1"/>
</dbReference>
<dbReference type="EMBL" id="WNXC01000001">
    <property type="protein sequence ID" value="MBB2147756.1"/>
    <property type="molecule type" value="Genomic_DNA"/>
</dbReference>
<dbReference type="RefSeq" id="WP_182953076.1">
    <property type="nucleotide sequence ID" value="NZ_WNXC01000001.1"/>
</dbReference>
<dbReference type="PROSITE" id="PS50109">
    <property type="entry name" value="HIS_KIN"/>
    <property type="match status" value="1"/>
</dbReference>
<dbReference type="InterPro" id="IPR005467">
    <property type="entry name" value="His_kinase_dom"/>
</dbReference>
<dbReference type="PROSITE" id="PS50113">
    <property type="entry name" value="PAC"/>
    <property type="match status" value="3"/>
</dbReference>
<dbReference type="InterPro" id="IPR052162">
    <property type="entry name" value="Sensor_kinase/Photoreceptor"/>
</dbReference>
<keyword evidence="3" id="KW-0597">Phosphoprotein</keyword>
<evidence type="ECO:0000259" key="7">
    <source>
        <dbReference type="PROSITE" id="PS50112"/>
    </source>
</evidence>
<dbReference type="Gene3D" id="3.30.565.10">
    <property type="entry name" value="Histidine kinase-like ATPase, C-terminal domain"/>
    <property type="match status" value="1"/>
</dbReference>
<dbReference type="InterPro" id="IPR036890">
    <property type="entry name" value="HATPase_C_sf"/>
</dbReference>
<evidence type="ECO:0000259" key="6">
    <source>
        <dbReference type="PROSITE" id="PS50109"/>
    </source>
</evidence>
<keyword evidence="5" id="KW-0418">Kinase</keyword>
<feature type="domain" description="PAC" evidence="8">
    <location>
        <begin position="453"/>
        <end position="505"/>
    </location>
</feature>
<dbReference type="InterPro" id="IPR003661">
    <property type="entry name" value="HisK_dim/P_dom"/>
</dbReference>
<dbReference type="Pfam" id="PF08447">
    <property type="entry name" value="PAS_3"/>
    <property type="match status" value="2"/>
</dbReference>
<protein>
    <recommendedName>
        <fullName evidence="2">histidine kinase</fullName>
        <ecNumber evidence="2">2.7.13.3</ecNumber>
    </recommendedName>
</protein>
<dbReference type="SUPFAM" id="SSF55785">
    <property type="entry name" value="PYP-like sensor domain (PAS domain)"/>
    <property type="match status" value="3"/>
</dbReference>
<evidence type="ECO:0000259" key="8">
    <source>
        <dbReference type="PROSITE" id="PS50113"/>
    </source>
</evidence>
<dbReference type="SUPFAM" id="SSF47384">
    <property type="entry name" value="Homodimeric domain of signal transducing histidine kinase"/>
    <property type="match status" value="1"/>
</dbReference>
<keyword evidence="4" id="KW-0808">Transferase</keyword>
<dbReference type="InterPro" id="IPR013655">
    <property type="entry name" value="PAS_fold_3"/>
</dbReference>
<evidence type="ECO:0000256" key="2">
    <source>
        <dbReference type="ARBA" id="ARBA00012438"/>
    </source>
</evidence>
<evidence type="ECO:0000256" key="4">
    <source>
        <dbReference type="ARBA" id="ARBA00022679"/>
    </source>
</evidence>
<dbReference type="CDD" id="cd00130">
    <property type="entry name" value="PAS"/>
    <property type="match status" value="2"/>
</dbReference>
<dbReference type="SUPFAM" id="SSF55874">
    <property type="entry name" value="ATPase domain of HSP90 chaperone/DNA topoisomerase II/histidine kinase"/>
    <property type="match status" value="1"/>
</dbReference>
<comment type="catalytic activity">
    <reaction evidence="1">
        <text>ATP + protein L-histidine = ADP + protein N-phospho-L-histidine.</text>
        <dbReference type="EC" id="2.7.13.3"/>
    </reaction>
</comment>
<evidence type="ECO:0000256" key="3">
    <source>
        <dbReference type="ARBA" id="ARBA00022553"/>
    </source>
</evidence>
<dbReference type="PROSITE" id="PS50112">
    <property type="entry name" value="PAS"/>
    <property type="match status" value="1"/>
</dbReference>
<dbReference type="CDD" id="cd00082">
    <property type="entry name" value="HisKA"/>
    <property type="match status" value="1"/>
</dbReference>
<evidence type="ECO:0000313" key="9">
    <source>
        <dbReference type="EMBL" id="MBB2147756.1"/>
    </source>
</evidence>
<dbReference type="InterPro" id="IPR001610">
    <property type="entry name" value="PAC"/>
</dbReference>
<dbReference type="NCBIfam" id="TIGR00229">
    <property type="entry name" value="sensory_box"/>
    <property type="match status" value="2"/>
</dbReference>
<feature type="domain" description="PAS" evidence="7">
    <location>
        <begin position="252"/>
        <end position="311"/>
    </location>
</feature>
<dbReference type="Gene3D" id="3.30.450.20">
    <property type="entry name" value="PAS domain"/>
    <property type="match status" value="4"/>
</dbReference>
<dbReference type="InterPro" id="IPR004358">
    <property type="entry name" value="Sig_transdc_His_kin-like_C"/>
</dbReference>
<dbReference type="InterPro" id="IPR000014">
    <property type="entry name" value="PAS"/>
</dbReference>
<gene>
    <name evidence="9" type="ORF">GM920_02410</name>
</gene>
<dbReference type="Pfam" id="PF13426">
    <property type="entry name" value="PAS_9"/>
    <property type="match status" value="1"/>
</dbReference>
<dbReference type="SMART" id="SM00388">
    <property type="entry name" value="HisKA"/>
    <property type="match status" value="1"/>
</dbReference>
<sequence length="872" mass="99859">MKNILRILILGDPANDNSLIKNTLDQSEFKCQQLKTSDLSDFNLTLKSFVPNVVLGFCDGEHSIGHQALNRLQELDHQAVFICIIKPAFEEEALKMLSYGAADYLFEDRLRRLPNAISQALERCALNDSFKKIAVLQEIPSAIAILKKPQHIFTFVNTYFQNNIGNNLMIDKTLKEVYGGTDLAFLNEKADLVYETGKTFIIKEVSPSLSNGAYFNFTIQALRDSKGLINGLLLSGMEVTEQVQYRKEKEQVSHEIEKLLDAVNEGFYLKDIRQNRYMKLSAGCSRIYGYNLEEFHENPDLWYDVIHPEDRHIALRDGVLLEKGEQTKSQYRIIGKDNSIRWIEIKAVPHFLDGGIHTVDGVISDITQWKETEKRIKQAEAVLSEAQKMAQIGNWNFDLIKQELTWSDGLKEIYWADESLVPINEYFDNLIHPEDKLRVAYEVDKLIRLGKNMKTSFRIKNAKGEVKILQGENRIEFNKDGVTTRLYGTLQDVTAVKAAEDTLKKSEANLRTLLDHTDAAYILVDQQLNIISYSQMAKEIAEFRGHFKELEGNSIFDYFAKNKRGRLQKIVDDVIKGQNMSYETNVIEKDGSEKWYALKWIGVNDEDQQYWGFILSIKDITEQKNIAKAQHAMTSELIRRNKDLEQFTYVVSHNLRAPVANIMGLSDLLSDMESDPSAVAELMRGLRTSIKNLDTVIKDLNYVLTVKKDAPERMKELVELQVLVEEIKDSINNLIVSENMTFEYQLEEEKIFTVRGYLYSIFYNLILNSIKYRQHHTSPRMIIKTYLSGKHLNIVFEDNGKGIDLKKHGSQLFGLYKRFDVAVDGKGMGLFMVKTQVEDLGGTIQVESEPGKGTIFHILLPIHEPPTALSLR</sequence>
<dbReference type="InterPro" id="IPR036097">
    <property type="entry name" value="HisK_dim/P_sf"/>
</dbReference>
<feature type="domain" description="Histidine kinase" evidence="6">
    <location>
        <begin position="650"/>
        <end position="864"/>
    </location>
</feature>
<dbReference type="PANTHER" id="PTHR43304:SF1">
    <property type="entry name" value="PAC DOMAIN-CONTAINING PROTEIN"/>
    <property type="match status" value="1"/>
</dbReference>
<dbReference type="Gene3D" id="1.10.287.130">
    <property type="match status" value="1"/>
</dbReference>
<feature type="domain" description="PAC" evidence="8">
    <location>
        <begin position="580"/>
        <end position="632"/>
    </location>
</feature>
<dbReference type="SMART" id="SM00086">
    <property type="entry name" value="PAC"/>
    <property type="match status" value="3"/>
</dbReference>
<evidence type="ECO:0000313" key="10">
    <source>
        <dbReference type="Proteomes" id="UP000636110"/>
    </source>
</evidence>
<name>A0ABR6ER70_9SPHI</name>
<evidence type="ECO:0000256" key="5">
    <source>
        <dbReference type="ARBA" id="ARBA00022777"/>
    </source>
</evidence>
<dbReference type="PRINTS" id="PR00344">
    <property type="entry name" value="BCTRLSENSOR"/>
</dbReference>
<dbReference type="InterPro" id="IPR035965">
    <property type="entry name" value="PAS-like_dom_sf"/>
</dbReference>
<evidence type="ECO:0000256" key="1">
    <source>
        <dbReference type="ARBA" id="ARBA00000085"/>
    </source>
</evidence>
<keyword evidence="10" id="KW-1185">Reference proteome</keyword>
<dbReference type="InterPro" id="IPR000700">
    <property type="entry name" value="PAS-assoc_C"/>
</dbReference>
<reference evidence="9 10" key="1">
    <citation type="submission" date="2019-11" db="EMBL/GenBank/DDBJ databases">
        <title>Description of Pedobacter sp. LMG 31462T.</title>
        <authorList>
            <person name="Carlier A."/>
            <person name="Qi S."/>
            <person name="Vandamme P."/>
        </authorList>
    </citation>
    <scope>NUCLEOTIDE SEQUENCE [LARGE SCALE GENOMIC DNA]</scope>
    <source>
        <strain evidence="9 10">LMG 31462</strain>
    </source>
</reference>
<dbReference type="Gene3D" id="2.10.70.100">
    <property type="match status" value="1"/>
</dbReference>
<proteinExistence type="predicted"/>
<dbReference type="Proteomes" id="UP000636110">
    <property type="component" value="Unassembled WGS sequence"/>
</dbReference>
<accession>A0ABR6ER70</accession>
<organism evidence="9 10">
    <name type="scientific">Pedobacter gandavensis</name>
    <dbReference type="NCBI Taxonomy" id="2679963"/>
    <lineage>
        <taxon>Bacteria</taxon>
        <taxon>Pseudomonadati</taxon>
        <taxon>Bacteroidota</taxon>
        <taxon>Sphingobacteriia</taxon>
        <taxon>Sphingobacteriales</taxon>
        <taxon>Sphingobacteriaceae</taxon>
        <taxon>Pedobacter</taxon>
    </lineage>
</organism>
<feature type="domain" description="PAC" evidence="8">
    <location>
        <begin position="327"/>
        <end position="378"/>
    </location>
</feature>
<dbReference type="Pfam" id="PF02518">
    <property type="entry name" value="HATPase_c"/>
    <property type="match status" value="1"/>
</dbReference>
<dbReference type="SMART" id="SM00091">
    <property type="entry name" value="PAS"/>
    <property type="match status" value="2"/>
</dbReference>
<dbReference type="InterPro" id="IPR003594">
    <property type="entry name" value="HATPase_dom"/>
</dbReference>
<dbReference type="PANTHER" id="PTHR43304">
    <property type="entry name" value="PHYTOCHROME-LIKE PROTEIN CPH1"/>
    <property type="match status" value="1"/>
</dbReference>
<comment type="caution">
    <text evidence="9">The sequence shown here is derived from an EMBL/GenBank/DDBJ whole genome shotgun (WGS) entry which is preliminary data.</text>
</comment>
<dbReference type="EC" id="2.7.13.3" evidence="2"/>